<dbReference type="InterPro" id="IPR020472">
    <property type="entry name" value="WD40_PAC1"/>
</dbReference>
<dbReference type="Proteomes" id="UP000031552">
    <property type="component" value="Unassembled WGS sequence"/>
</dbReference>
<feature type="domain" description="F-box" evidence="5">
    <location>
        <begin position="23"/>
        <end position="69"/>
    </location>
</feature>
<protein>
    <submittedName>
        <fullName evidence="6">F-box and WD repeat-containing protein</fullName>
    </submittedName>
</protein>
<dbReference type="InterPro" id="IPR036047">
    <property type="entry name" value="F-box-like_dom_sf"/>
</dbReference>
<evidence type="ECO:0000256" key="2">
    <source>
        <dbReference type="ARBA" id="ARBA00022737"/>
    </source>
</evidence>
<dbReference type="SUPFAM" id="SSF50998">
    <property type="entry name" value="Quinoprotein alcohol dehydrogenase-like"/>
    <property type="match status" value="1"/>
</dbReference>
<organism evidence="6 7">
    <name type="scientific">Candidatus Criblamydia sequanensis CRIB-18</name>
    <dbReference type="NCBI Taxonomy" id="1437425"/>
    <lineage>
        <taxon>Bacteria</taxon>
        <taxon>Pseudomonadati</taxon>
        <taxon>Chlamydiota</taxon>
        <taxon>Chlamydiia</taxon>
        <taxon>Parachlamydiales</taxon>
        <taxon>Candidatus Criblamydiaceae</taxon>
        <taxon>Candidatus Criblamydia</taxon>
    </lineage>
</organism>
<accession>A0A090D2T5</accession>
<dbReference type="EMBL" id="CCEJ010000008">
    <property type="protein sequence ID" value="CDR34633.1"/>
    <property type="molecule type" value="Genomic_DNA"/>
</dbReference>
<reference evidence="6" key="1">
    <citation type="submission" date="2013-12" db="EMBL/GenBank/DDBJ databases">
        <authorList>
            <person name="Linke B."/>
        </authorList>
    </citation>
    <scope>NUCLEOTIDE SEQUENCE [LARGE SCALE GENOMIC DNA]</scope>
    <source>
        <strain evidence="6">CRIB-18</strain>
    </source>
</reference>
<dbReference type="PROSITE" id="PS00678">
    <property type="entry name" value="WD_REPEATS_1"/>
    <property type="match status" value="2"/>
</dbReference>
<gene>
    <name evidence="6" type="ORF">CSEC_1824</name>
</gene>
<dbReference type="PANTHER" id="PTHR19872">
    <property type="entry name" value="UBIQUITIN LIGASE SPECIFICITY FACTOR/HREP PROTEIN"/>
    <property type="match status" value="1"/>
</dbReference>
<dbReference type="STRING" id="1437425.CSEC_1824"/>
<evidence type="ECO:0000256" key="1">
    <source>
        <dbReference type="ARBA" id="ARBA00022574"/>
    </source>
</evidence>
<feature type="region of interest" description="Disordered" evidence="4">
    <location>
        <begin position="1"/>
        <end position="23"/>
    </location>
</feature>
<feature type="repeat" description="WD" evidence="3">
    <location>
        <begin position="192"/>
        <end position="231"/>
    </location>
</feature>
<dbReference type="PRINTS" id="PR00320">
    <property type="entry name" value="GPROTEINBRPT"/>
</dbReference>
<dbReference type="Pfam" id="PF12937">
    <property type="entry name" value="F-box-like"/>
    <property type="match status" value="1"/>
</dbReference>
<dbReference type="Pfam" id="PF00400">
    <property type="entry name" value="WD40"/>
    <property type="match status" value="3"/>
</dbReference>
<proteinExistence type="predicted"/>
<feature type="repeat" description="WD" evidence="3">
    <location>
        <begin position="309"/>
        <end position="348"/>
    </location>
</feature>
<reference evidence="6" key="2">
    <citation type="submission" date="2014-09" db="EMBL/GenBank/DDBJ databases">
        <title>Criblamydia sequanensis harbors a mega-plasmid encoding arsenite resistance.</title>
        <authorList>
            <person name="Bertelli C."/>
            <person name="Goesmann A."/>
            <person name="Greub G."/>
        </authorList>
    </citation>
    <scope>NUCLEOTIDE SEQUENCE [LARGE SCALE GENOMIC DNA]</scope>
    <source>
        <strain evidence="6">CRIB-18</strain>
    </source>
</reference>
<dbReference type="PANTHER" id="PTHR19872:SF7">
    <property type="entry name" value="F-BOX AND WD REPEAT DOMAIN CONTAINING PROTEIN 10B-RELATED"/>
    <property type="match status" value="1"/>
</dbReference>
<dbReference type="RefSeq" id="WP_041018134.1">
    <property type="nucleotide sequence ID" value="NZ_CCEJ010000008.1"/>
</dbReference>
<feature type="repeat" description="WD" evidence="3">
    <location>
        <begin position="349"/>
        <end position="395"/>
    </location>
</feature>
<dbReference type="InterPro" id="IPR011047">
    <property type="entry name" value="Quinoprotein_ADH-like_sf"/>
</dbReference>
<dbReference type="PROSITE" id="PS50294">
    <property type="entry name" value="WD_REPEATS_REGION"/>
    <property type="match status" value="2"/>
</dbReference>
<dbReference type="PROSITE" id="PS50181">
    <property type="entry name" value="FBOX"/>
    <property type="match status" value="1"/>
</dbReference>
<dbReference type="SUPFAM" id="SSF81383">
    <property type="entry name" value="F-box domain"/>
    <property type="match status" value="1"/>
</dbReference>
<dbReference type="Gene3D" id="2.130.10.10">
    <property type="entry name" value="YVTN repeat-like/Quinoprotein amine dehydrogenase"/>
    <property type="match status" value="3"/>
</dbReference>
<evidence type="ECO:0000256" key="3">
    <source>
        <dbReference type="PROSITE-ProRule" id="PRU00221"/>
    </source>
</evidence>
<dbReference type="SMART" id="SM00256">
    <property type="entry name" value="FBOX"/>
    <property type="match status" value="1"/>
</dbReference>
<dbReference type="InterPro" id="IPR001680">
    <property type="entry name" value="WD40_rpt"/>
</dbReference>
<dbReference type="InterPro" id="IPR051075">
    <property type="entry name" value="SCF_subunit_WD-repeat"/>
</dbReference>
<dbReference type="AlphaFoldDB" id="A0A090D2T5"/>
<evidence type="ECO:0000313" key="7">
    <source>
        <dbReference type="Proteomes" id="UP000031552"/>
    </source>
</evidence>
<dbReference type="eggNOG" id="COG2319">
    <property type="taxonomic scope" value="Bacteria"/>
</dbReference>
<evidence type="ECO:0000259" key="5">
    <source>
        <dbReference type="PROSITE" id="PS50181"/>
    </source>
</evidence>
<evidence type="ECO:0000256" key="4">
    <source>
        <dbReference type="SAM" id="MobiDB-lite"/>
    </source>
</evidence>
<keyword evidence="7" id="KW-1185">Reference proteome</keyword>
<sequence length="435" mass="49141">MYNRVGSKPSIIEGLNESEEREDPGIHSLPAELMIEIFSNLDFKSLNMAALTCKLWNILSKDSALIRTLFVKSFPESSKTLSRTNIDDNFLWQQLMADARMRSTSGKIEPNLTKIKLDSVLTCLKIIEGNIFAGTEHDICVLNGKTGKEIKRLKGQILNYTDINMSKGKLFSSSANTIRVWDFEKGRTIKVLSGHTALITKLHIFDGTLISTAWDNTIRLWDIETGSELKVLAPPNYFPNFCLSDGKIFSITEDHKFYIWDAKTGDEIRVIQYLEPIKKFISAKGKLFIALKKGVIHLLDIETNELKKLEGHSKSVTALIESQGKLFSASKDRTIRIWDVETGKGLRTLEGHSGQVTHINVLDKNLISYSGDLIFSPKDKAIRLWDIETGKELRKFETSNISRDRIGLEIGKIIIGSNDSFFILDFNQKPQDPLK</sequence>
<dbReference type="Gene3D" id="1.20.1280.50">
    <property type="match status" value="1"/>
</dbReference>
<keyword evidence="1 3" id="KW-0853">WD repeat</keyword>
<name>A0A090D2T5_9BACT</name>
<keyword evidence="2" id="KW-0677">Repeat</keyword>
<dbReference type="InterPro" id="IPR001810">
    <property type="entry name" value="F-box_dom"/>
</dbReference>
<dbReference type="InterPro" id="IPR015943">
    <property type="entry name" value="WD40/YVTN_repeat-like_dom_sf"/>
</dbReference>
<evidence type="ECO:0000313" key="6">
    <source>
        <dbReference type="EMBL" id="CDR34633.1"/>
    </source>
</evidence>
<dbReference type="PROSITE" id="PS50082">
    <property type="entry name" value="WD_REPEATS_2"/>
    <property type="match status" value="3"/>
</dbReference>
<dbReference type="InterPro" id="IPR019775">
    <property type="entry name" value="WD40_repeat_CS"/>
</dbReference>
<comment type="caution">
    <text evidence="6">The sequence shown here is derived from an EMBL/GenBank/DDBJ whole genome shotgun (WGS) entry which is preliminary data.</text>
</comment>
<dbReference type="SMART" id="SM00320">
    <property type="entry name" value="WD40"/>
    <property type="match status" value="4"/>
</dbReference>
<dbReference type="OrthoDB" id="422888at2"/>